<sequence>MSMEEARDLVRSWKDPDFREDGVEHPSGDISFTLMGAEGADSTPVCTVTIATGLASCWPWCAETAGICTVAGCKPNLPPIWA</sequence>
<name>A0ABT9QFL2_9ACTN</name>
<comment type="caution">
    <text evidence="1">The sequence shown here is derived from an EMBL/GenBank/DDBJ whole genome shotgun (WGS) entry which is preliminary data.</text>
</comment>
<evidence type="ECO:0008006" key="3">
    <source>
        <dbReference type="Google" id="ProtNLM"/>
    </source>
</evidence>
<dbReference type="EMBL" id="JAUSQU010000001">
    <property type="protein sequence ID" value="MDP9845561.1"/>
    <property type="molecule type" value="Genomic_DNA"/>
</dbReference>
<keyword evidence="2" id="KW-1185">Reference proteome</keyword>
<evidence type="ECO:0000313" key="1">
    <source>
        <dbReference type="EMBL" id="MDP9845561.1"/>
    </source>
</evidence>
<gene>
    <name evidence="1" type="ORF">J2853_004772</name>
</gene>
<protein>
    <recommendedName>
        <fullName evidence="3">Mersacidin/lichenicidin family type 2 lantibiotic</fullName>
    </recommendedName>
</protein>
<proteinExistence type="predicted"/>
<dbReference type="RefSeq" id="WP_307561295.1">
    <property type="nucleotide sequence ID" value="NZ_JAUSQU010000001.1"/>
</dbReference>
<dbReference type="Proteomes" id="UP001225356">
    <property type="component" value="Unassembled WGS sequence"/>
</dbReference>
<organism evidence="1 2">
    <name type="scientific">Streptosporangium lutulentum</name>
    <dbReference type="NCBI Taxonomy" id="1461250"/>
    <lineage>
        <taxon>Bacteria</taxon>
        <taxon>Bacillati</taxon>
        <taxon>Actinomycetota</taxon>
        <taxon>Actinomycetes</taxon>
        <taxon>Streptosporangiales</taxon>
        <taxon>Streptosporangiaceae</taxon>
        <taxon>Streptosporangium</taxon>
    </lineage>
</organism>
<evidence type="ECO:0000313" key="2">
    <source>
        <dbReference type="Proteomes" id="UP001225356"/>
    </source>
</evidence>
<accession>A0ABT9QFL2</accession>
<reference evidence="1 2" key="1">
    <citation type="submission" date="2023-07" db="EMBL/GenBank/DDBJ databases">
        <title>Sequencing the genomes of 1000 actinobacteria strains.</title>
        <authorList>
            <person name="Klenk H.-P."/>
        </authorList>
    </citation>
    <scope>NUCLEOTIDE SEQUENCE [LARGE SCALE GENOMIC DNA]</scope>
    <source>
        <strain evidence="1 2">DSM 46740</strain>
    </source>
</reference>